<comment type="caution">
    <text evidence="1">The sequence shown here is derived from an EMBL/GenBank/DDBJ whole genome shotgun (WGS) entry which is preliminary data.</text>
</comment>
<evidence type="ECO:0000313" key="1">
    <source>
        <dbReference type="EMBL" id="KAJ8685393.1"/>
    </source>
</evidence>
<sequence length="110" mass="12701">MVPPDPRTQNPELIALTLMVGVLIMHHRNHRESTEAAAHDIQESCIQDSGSSRAYHIFKLHGTWVAIYLQMRGSIEINIFDNFDSLERESGRKYLILASSPRSDHFNQWR</sequence>
<proteinExistence type="predicted"/>
<dbReference type="Proteomes" id="UP001239111">
    <property type="component" value="Chromosome 1"/>
</dbReference>
<organism evidence="1 2">
    <name type="scientific">Eretmocerus hayati</name>
    <dbReference type="NCBI Taxonomy" id="131215"/>
    <lineage>
        <taxon>Eukaryota</taxon>
        <taxon>Metazoa</taxon>
        <taxon>Ecdysozoa</taxon>
        <taxon>Arthropoda</taxon>
        <taxon>Hexapoda</taxon>
        <taxon>Insecta</taxon>
        <taxon>Pterygota</taxon>
        <taxon>Neoptera</taxon>
        <taxon>Endopterygota</taxon>
        <taxon>Hymenoptera</taxon>
        <taxon>Apocrita</taxon>
        <taxon>Proctotrupomorpha</taxon>
        <taxon>Chalcidoidea</taxon>
        <taxon>Aphelinidae</taxon>
        <taxon>Aphelininae</taxon>
        <taxon>Eretmocerus</taxon>
    </lineage>
</organism>
<evidence type="ECO:0000313" key="2">
    <source>
        <dbReference type="Proteomes" id="UP001239111"/>
    </source>
</evidence>
<reference evidence="1" key="1">
    <citation type="submission" date="2023-04" db="EMBL/GenBank/DDBJ databases">
        <title>A chromosome-level genome assembly of the parasitoid wasp Eretmocerus hayati.</title>
        <authorList>
            <person name="Zhong Y."/>
            <person name="Liu S."/>
            <person name="Liu Y."/>
        </authorList>
    </citation>
    <scope>NUCLEOTIDE SEQUENCE</scope>
    <source>
        <strain evidence="1">ZJU_SS_LIU_2023</strain>
    </source>
</reference>
<protein>
    <submittedName>
        <fullName evidence="1">Uncharacterized protein</fullName>
    </submittedName>
</protein>
<gene>
    <name evidence="1" type="ORF">QAD02_021186</name>
</gene>
<name>A0ACC2PQV1_9HYME</name>
<accession>A0ACC2PQV1</accession>
<keyword evidence="2" id="KW-1185">Reference proteome</keyword>
<dbReference type="EMBL" id="CM056741">
    <property type="protein sequence ID" value="KAJ8685393.1"/>
    <property type="molecule type" value="Genomic_DNA"/>
</dbReference>